<evidence type="ECO:0000259" key="1">
    <source>
        <dbReference type="Pfam" id="PF08874"/>
    </source>
</evidence>
<reference evidence="3" key="1">
    <citation type="submission" date="2017-05" db="EMBL/GenBank/DDBJ databases">
        <authorList>
            <person name="Ray J."/>
            <person name="Price M."/>
            <person name="Deutschbauer A."/>
        </authorList>
    </citation>
    <scope>NUCLEOTIDE SEQUENCE [LARGE SCALE GENOMIC DNA]</scope>
    <source>
        <strain evidence="3">DSM 19842</strain>
    </source>
</reference>
<feature type="domain" description="DUF1835" evidence="1">
    <location>
        <begin position="8"/>
        <end position="113"/>
    </location>
</feature>
<evidence type="ECO:0000313" key="2">
    <source>
        <dbReference type="EMBL" id="ARS35537.1"/>
    </source>
</evidence>
<organism evidence="2 3">
    <name type="scientific">Pontibacter actiniarum</name>
    <dbReference type="NCBI Taxonomy" id="323450"/>
    <lineage>
        <taxon>Bacteria</taxon>
        <taxon>Pseudomonadati</taxon>
        <taxon>Bacteroidota</taxon>
        <taxon>Cytophagia</taxon>
        <taxon>Cytophagales</taxon>
        <taxon>Hymenobacteraceae</taxon>
        <taxon>Pontibacter</taxon>
    </lineage>
</organism>
<dbReference type="AlphaFoldDB" id="A0A1X9YRN5"/>
<proteinExistence type="predicted"/>
<dbReference type="RefSeq" id="WP_025606441.1">
    <property type="nucleotide sequence ID" value="NZ_CP021235.1"/>
</dbReference>
<gene>
    <name evidence="2" type="ORF">CA264_08855</name>
</gene>
<accession>A0A1X9YRN5</accession>
<protein>
    <submittedName>
        <fullName evidence="2">DUF1835 domain-containing protein</fullName>
    </submittedName>
</protein>
<dbReference type="OrthoDB" id="127805at2"/>
<evidence type="ECO:0000313" key="3">
    <source>
        <dbReference type="Proteomes" id="UP000266292"/>
    </source>
</evidence>
<dbReference type="EMBL" id="CP021235">
    <property type="protein sequence ID" value="ARS35537.1"/>
    <property type="molecule type" value="Genomic_DNA"/>
</dbReference>
<dbReference type="Proteomes" id="UP000266292">
    <property type="component" value="Chromosome"/>
</dbReference>
<keyword evidence="3" id="KW-1185">Reference proteome</keyword>
<dbReference type="InterPro" id="IPR014973">
    <property type="entry name" value="DUF1835"/>
</dbReference>
<dbReference type="Pfam" id="PF08874">
    <property type="entry name" value="DUF1835"/>
    <property type="match status" value="1"/>
</dbReference>
<sequence>MKKLPTLHILNGDASVTAFSAAAIPGQVLVWREVLSEGPALGSLPEDEFWQKRQQYIADAYGEDADTYRQKVLSEVHKLEGAGAFFEVVLWFDVDLMCQVNLIYLLQRLQQNKPTTVSVCTPPAPKQIARMEPGELQQLLEERRPLSEEQLQQVKELWDLYAGPHPLKLQLYLQQMPLPLPHMEAALRLHLNRFPNCADGLSQPERALLQFIQEGAKSIEDVMRKFWQQDPGYGYGDVQLKHLLARLQPDLAQTTEPLKLSFFGERVLEGYASFTPKLHWLGGAEVNGSSNFCFDSDRERLRESS</sequence>
<name>A0A1X9YRN5_9BACT</name>
<dbReference type="STRING" id="709015.GCA_000472485_01783"/>
<dbReference type="KEGG" id="pact:CA264_08855"/>